<dbReference type="SUPFAM" id="SSF51735">
    <property type="entry name" value="NAD(P)-binding Rossmann-fold domains"/>
    <property type="match status" value="1"/>
</dbReference>
<protein>
    <recommendedName>
        <fullName evidence="3">Epimerase</fullName>
    </recommendedName>
</protein>
<dbReference type="EMBL" id="LT629690">
    <property type="protein sequence ID" value="SDF96472.1"/>
    <property type="molecule type" value="Genomic_DNA"/>
</dbReference>
<organism evidence="1 2">
    <name type="scientific">Terriglobus roseus</name>
    <dbReference type="NCBI Taxonomy" id="392734"/>
    <lineage>
        <taxon>Bacteria</taxon>
        <taxon>Pseudomonadati</taxon>
        <taxon>Acidobacteriota</taxon>
        <taxon>Terriglobia</taxon>
        <taxon>Terriglobales</taxon>
        <taxon>Acidobacteriaceae</taxon>
        <taxon>Terriglobus</taxon>
    </lineage>
</organism>
<evidence type="ECO:0000313" key="1">
    <source>
        <dbReference type="EMBL" id="SDF96472.1"/>
    </source>
</evidence>
<accession>A0A1G7QD89</accession>
<dbReference type="Proteomes" id="UP000182427">
    <property type="component" value="Chromosome I"/>
</dbReference>
<dbReference type="Gene3D" id="3.40.50.720">
    <property type="entry name" value="NAD(P)-binding Rossmann-like Domain"/>
    <property type="match status" value="1"/>
</dbReference>
<keyword evidence="2" id="KW-1185">Reference proteome</keyword>
<gene>
    <name evidence="1" type="ORF">SAMN05444167_3839</name>
</gene>
<proteinExistence type="predicted"/>
<dbReference type="PANTHER" id="PTHR14097">
    <property type="entry name" value="OXIDOREDUCTASE HTATIP2"/>
    <property type="match status" value="1"/>
</dbReference>
<dbReference type="InterPro" id="IPR036291">
    <property type="entry name" value="NAD(P)-bd_dom_sf"/>
</dbReference>
<dbReference type="PANTHER" id="PTHR14097:SF8">
    <property type="entry name" value="NAD(P)-BINDING DOMAIN-CONTAINING PROTEIN"/>
    <property type="match status" value="1"/>
</dbReference>
<name>A0A1G7QD89_9BACT</name>
<dbReference type="RefSeq" id="WP_172838355.1">
    <property type="nucleotide sequence ID" value="NZ_LT629690.1"/>
</dbReference>
<evidence type="ECO:0008006" key="3">
    <source>
        <dbReference type="Google" id="ProtNLM"/>
    </source>
</evidence>
<dbReference type="AlphaFoldDB" id="A0A1G7QD89"/>
<sequence>MRVIVFGGSGMVGQGVLRECLLDTGVSEVLSVSRRALDASVDSAVDRKSPKLRELVCPKEFESLDFNSLADQLTGYDACFFPLGVSSVGMKEAEYTRITRDLTLAVARVLVERNSSMVFVYVSGEGTDANSKTMWARVKGGVENALFDMPFRAAYAFRPGLILAKNGIRSKVAIYNFFYRALFPLVWVLGKFPKLSTDTETVGRAMLRAARETPQQRVWNTAAINSLGR</sequence>
<reference evidence="1 2" key="1">
    <citation type="submission" date="2016-10" db="EMBL/GenBank/DDBJ databases">
        <authorList>
            <person name="de Groot N.N."/>
        </authorList>
    </citation>
    <scope>NUCLEOTIDE SEQUENCE [LARGE SCALE GENOMIC DNA]</scope>
    <source>
        <strain evidence="1 2">GAS232</strain>
    </source>
</reference>
<evidence type="ECO:0000313" key="2">
    <source>
        <dbReference type="Proteomes" id="UP000182427"/>
    </source>
</evidence>